<feature type="transmembrane region" description="Helical" evidence="2">
    <location>
        <begin position="42"/>
        <end position="61"/>
    </location>
</feature>
<dbReference type="RefSeq" id="WP_244151146.1">
    <property type="nucleotide sequence ID" value="NZ_FOJS01000022.1"/>
</dbReference>
<dbReference type="CDD" id="cd02966">
    <property type="entry name" value="TlpA_like_family"/>
    <property type="match status" value="1"/>
</dbReference>
<feature type="domain" description="Thioredoxin" evidence="3">
    <location>
        <begin position="272"/>
        <end position="413"/>
    </location>
</feature>
<evidence type="ECO:0000256" key="1">
    <source>
        <dbReference type="ARBA" id="ARBA00023157"/>
    </source>
</evidence>
<evidence type="ECO:0000256" key="2">
    <source>
        <dbReference type="SAM" id="Phobius"/>
    </source>
</evidence>
<name>A0A1I0TCV8_9BACL</name>
<feature type="transmembrane region" description="Helical" evidence="2">
    <location>
        <begin position="229"/>
        <end position="247"/>
    </location>
</feature>
<dbReference type="PANTHER" id="PTHR42852">
    <property type="entry name" value="THIOL:DISULFIDE INTERCHANGE PROTEIN DSBE"/>
    <property type="match status" value="1"/>
</dbReference>
<dbReference type="PROSITE" id="PS51352">
    <property type="entry name" value="THIOREDOXIN_2"/>
    <property type="match status" value="1"/>
</dbReference>
<keyword evidence="5" id="KW-1185">Reference proteome</keyword>
<feature type="transmembrane region" description="Helical" evidence="2">
    <location>
        <begin position="108"/>
        <end position="129"/>
    </location>
</feature>
<evidence type="ECO:0000313" key="4">
    <source>
        <dbReference type="EMBL" id="SFA49628.1"/>
    </source>
</evidence>
<proteinExistence type="predicted"/>
<keyword evidence="1" id="KW-1015">Disulfide bond</keyword>
<dbReference type="InterPro" id="IPR013766">
    <property type="entry name" value="Thioredoxin_domain"/>
</dbReference>
<keyword evidence="2" id="KW-0472">Membrane</keyword>
<dbReference type="AlphaFoldDB" id="A0A1I0TCV8"/>
<organism evidence="4 5">
    <name type="scientific">Parageobacillus thermantarcticus</name>
    <dbReference type="NCBI Taxonomy" id="186116"/>
    <lineage>
        <taxon>Bacteria</taxon>
        <taxon>Bacillati</taxon>
        <taxon>Bacillota</taxon>
        <taxon>Bacilli</taxon>
        <taxon>Bacillales</taxon>
        <taxon>Anoxybacillaceae</taxon>
        <taxon>Parageobacillus</taxon>
    </lineage>
</organism>
<dbReference type="PROSITE" id="PS00194">
    <property type="entry name" value="THIOREDOXIN_1"/>
    <property type="match status" value="1"/>
</dbReference>
<sequence>MQFGSIIVQGENLLLISGLLISYVLFYYGIRILKIERNIMDLIFNSFINGVLIWKFSYGVLHLDSVLQNPMTILYFNGGYVGIGIAIVFMTVYTWSCIRKQNIPVDSYIRAAVPVYFGYFSTFASVYVMEDPRNYPVILQAIAAVSFFIAASLMKRQKTLLQLLIWFHLVQLEIALYKNHFVYATSISKEALFYVSLIVIFLSVSYWLERQGREEADKDKKKGWRNTTIKITLGVIILSFGITSILANQQETKRIESKAAASAPLNSGKIGINKGQVAPDFELLSIKGDKWKLSDFRGKTVILNFWASWCPPCKAEIPEMQKFYENNRNNNVEILAVNLTNSERSPDAVKDFVKDKGMTFNILLDQQGEISNLYSVMTIPTSYIIDKNGVIRDKHIGPMSYEMMDNFISNIKNSDAN</sequence>
<dbReference type="InterPro" id="IPR036249">
    <property type="entry name" value="Thioredoxin-like_sf"/>
</dbReference>
<feature type="transmembrane region" description="Helical" evidence="2">
    <location>
        <begin position="135"/>
        <end position="153"/>
    </location>
</feature>
<dbReference type="PANTHER" id="PTHR42852:SF17">
    <property type="entry name" value="THIOREDOXIN-LIKE PROTEIN HI_1115"/>
    <property type="match status" value="1"/>
</dbReference>
<dbReference type="SUPFAM" id="SSF52833">
    <property type="entry name" value="Thioredoxin-like"/>
    <property type="match status" value="1"/>
</dbReference>
<dbReference type="InterPro" id="IPR050553">
    <property type="entry name" value="Thioredoxin_ResA/DsbE_sf"/>
</dbReference>
<protein>
    <submittedName>
        <fullName evidence="4">Peroxiredoxin</fullName>
    </submittedName>
</protein>
<dbReference type="Proteomes" id="UP000198650">
    <property type="component" value="Unassembled WGS sequence"/>
</dbReference>
<accession>A0A1I0TCV8</accession>
<dbReference type="Gene3D" id="3.40.30.10">
    <property type="entry name" value="Glutaredoxin"/>
    <property type="match status" value="1"/>
</dbReference>
<reference evidence="5" key="1">
    <citation type="submission" date="2016-10" db="EMBL/GenBank/DDBJ databases">
        <authorList>
            <person name="Varghese N."/>
            <person name="Submissions S."/>
        </authorList>
    </citation>
    <scope>NUCLEOTIDE SEQUENCE [LARGE SCALE GENOMIC DNA]</scope>
    <source>
        <strain evidence="5">M1</strain>
    </source>
</reference>
<dbReference type="GO" id="GO:0016209">
    <property type="term" value="F:antioxidant activity"/>
    <property type="evidence" value="ECO:0007669"/>
    <property type="project" value="InterPro"/>
</dbReference>
<evidence type="ECO:0000313" key="5">
    <source>
        <dbReference type="Proteomes" id="UP000198650"/>
    </source>
</evidence>
<feature type="transmembrane region" description="Helical" evidence="2">
    <location>
        <begin position="73"/>
        <end position="96"/>
    </location>
</feature>
<dbReference type="InterPro" id="IPR000866">
    <property type="entry name" value="AhpC/TSA"/>
</dbReference>
<dbReference type="EMBL" id="FOJS01000022">
    <property type="protein sequence ID" value="SFA49628.1"/>
    <property type="molecule type" value="Genomic_DNA"/>
</dbReference>
<keyword evidence="2" id="KW-1133">Transmembrane helix</keyword>
<feature type="transmembrane region" description="Helical" evidence="2">
    <location>
        <begin position="12"/>
        <end position="30"/>
    </location>
</feature>
<evidence type="ECO:0000259" key="3">
    <source>
        <dbReference type="PROSITE" id="PS51352"/>
    </source>
</evidence>
<dbReference type="Pfam" id="PF00578">
    <property type="entry name" value="AhpC-TSA"/>
    <property type="match status" value="1"/>
</dbReference>
<dbReference type="STRING" id="186116.SAMN05192569_10229"/>
<gene>
    <name evidence="4" type="ORF">SAMN05192569_10229</name>
</gene>
<feature type="transmembrane region" description="Helical" evidence="2">
    <location>
        <begin position="191"/>
        <end position="208"/>
    </location>
</feature>
<feature type="transmembrane region" description="Helical" evidence="2">
    <location>
        <begin position="160"/>
        <end position="179"/>
    </location>
</feature>
<dbReference type="GO" id="GO:0016491">
    <property type="term" value="F:oxidoreductase activity"/>
    <property type="evidence" value="ECO:0007669"/>
    <property type="project" value="InterPro"/>
</dbReference>
<keyword evidence="2" id="KW-0812">Transmembrane</keyword>
<dbReference type="InterPro" id="IPR017937">
    <property type="entry name" value="Thioredoxin_CS"/>
</dbReference>